<organism evidence="1 2">
    <name type="scientific">Trichomonas vaginalis (strain ATCC PRA-98 / G3)</name>
    <dbReference type="NCBI Taxonomy" id="412133"/>
    <lineage>
        <taxon>Eukaryota</taxon>
        <taxon>Metamonada</taxon>
        <taxon>Parabasalia</taxon>
        <taxon>Trichomonadida</taxon>
        <taxon>Trichomonadidae</taxon>
        <taxon>Trichomonas</taxon>
    </lineage>
</organism>
<dbReference type="InterPro" id="IPR032675">
    <property type="entry name" value="LRR_dom_sf"/>
</dbReference>
<dbReference type="InParanoid" id="A2ETJ4"/>
<name>A2ETJ4_TRIV3</name>
<reference evidence="1" key="2">
    <citation type="journal article" date="2007" name="Science">
        <title>Draft genome sequence of the sexually transmitted pathogen Trichomonas vaginalis.</title>
        <authorList>
            <person name="Carlton J.M."/>
            <person name="Hirt R.P."/>
            <person name="Silva J.C."/>
            <person name="Delcher A.L."/>
            <person name="Schatz M."/>
            <person name="Zhao Q."/>
            <person name="Wortman J.R."/>
            <person name="Bidwell S.L."/>
            <person name="Alsmark U.C.M."/>
            <person name="Besteiro S."/>
            <person name="Sicheritz-Ponten T."/>
            <person name="Noel C.J."/>
            <person name="Dacks J.B."/>
            <person name="Foster P.G."/>
            <person name="Simillion C."/>
            <person name="Van de Peer Y."/>
            <person name="Miranda-Saavedra D."/>
            <person name="Barton G.J."/>
            <person name="Westrop G.D."/>
            <person name="Mueller S."/>
            <person name="Dessi D."/>
            <person name="Fiori P.L."/>
            <person name="Ren Q."/>
            <person name="Paulsen I."/>
            <person name="Zhang H."/>
            <person name="Bastida-Corcuera F.D."/>
            <person name="Simoes-Barbosa A."/>
            <person name="Brown M.T."/>
            <person name="Hayes R.D."/>
            <person name="Mukherjee M."/>
            <person name="Okumura C.Y."/>
            <person name="Schneider R."/>
            <person name="Smith A.J."/>
            <person name="Vanacova S."/>
            <person name="Villalvazo M."/>
            <person name="Haas B.J."/>
            <person name="Pertea M."/>
            <person name="Feldblyum T.V."/>
            <person name="Utterback T.R."/>
            <person name="Shu C.L."/>
            <person name="Osoegawa K."/>
            <person name="de Jong P.J."/>
            <person name="Hrdy I."/>
            <person name="Horvathova L."/>
            <person name="Zubacova Z."/>
            <person name="Dolezal P."/>
            <person name="Malik S.B."/>
            <person name="Logsdon J.M. Jr."/>
            <person name="Henze K."/>
            <person name="Gupta A."/>
            <person name="Wang C.C."/>
            <person name="Dunne R.L."/>
            <person name="Upcroft J.A."/>
            <person name="Upcroft P."/>
            <person name="White O."/>
            <person name="Salzberg S.L."/>
            <person name="Tang P."/>
            <person name="Chiu C.-H."/>
            <person name="Lee Y.-S."/>
            <person name="Embley T.M."/>
            <person name="Coombs G.H."/>
            <person name="Mottram J.C."/>
            <person name="Tachezy J."/>
            <person name="Fraser-Liggett C.M."/>
            <person name="Johnson P.J."/>
        </authorList>
    </citation>
    <scope>NUCLEOTIDE SEQUENCE [LARGE SCALE GENOMIC DNA]</scope>
    <source>
        <strain evidence="1">G3</strain>
    </source>
</reference>
<dbReference type="SMR" id="A2ETJ4"/>
<reference evidence="1" key="1">
    <citation type="submission" date="2006-10" db="EMBL/GenBank/DDBJ databases">
        <authorList>
            <person name="Amadeo P."/>
            <person name="Zhao Q."/>
            <person name="Wortman J."/>
            <person name="Fraser-Liggett C."/>
            <person name="Carlton J."/>
        </authorList>
    </citation>
    <scope>NUCLEOTIDE SEQUENCE</scope>
    <source>
        <strain evidence="1">G3</strain>
    </source>
</reference>
<dbReference type="Gene3D" id="3.80.10.10">
    <property type="entry name" value="Ribonuclease Inhibitor"/>
    <property type="match status" value="3"/>
</dbReference>
<keyword evidence="2" id="KW-1185">Reference proteome</keyword>
<dbReference type="VEuPathDB" id="TrichDB:TVAGG3_0007720"/>
<dbReference type="KEGG" id="tva:4761889"/>
<gene>
    <name evidence="1" type="ORF">TVAG_055260</name>
</gene>
<dbReference type="AlphaFoldDB" id="A2ETJ4"/>
<dbReference type="InterPro" id="IPR053139">
    <property type="entry name" value="Surface_bspA-like"/>
</dbReference>
<protein>
    <submittedName>
        <fullName evidence="1">Surface antigen BspA-like</fullName>
    </submittedName>
</protein>
<dbReference type="VEuPathDB" id="TrichDB:TVAG_055260"/>
<accession>A2ETJ4</accession>
<evidence type="ECO:0000313" key="2">
    <source>
        <dbReference type="Proteomes" id="UP000001542"/>
    </source>
</evidence>
<dbReference type="EMBL" id="DS113487">
    <property type="protein sequence ID" value="EAY04040.1"/>
    <property type="molecule type" value="Genomic_DNA"/>
</dbReference>
<proteinExistence type="predicted"/>
<dbReference type="STRING" id="5722.A2ETJ4"/>
<dbReference type="InterPro" id="IPR026906">
    <property type="entry name" value="LRR_5"/>
</dbReference>
<evidence type="ECO:0000313" key="1">
    <source>
        <dbReference type="EMBL" id="EAY04040.1"/>
    </source>
</evidence>
<dbReference type="SUPFAM" id="SSF52058">
    <property type="entry name" value="L domain-like"/>
    <property type="match status" value="1"/>
</dbReference>
<sequence>MNSISADNANAYLYSDGRGLYDANQTILYYVCSAPTTPYRVLSTVEIIFEGAFVSYQAPTVELSEGVKTINAYGFFRSQLTSFVMPNSVVSCGSQCFNLCPKLQTCILSTNLTLLSSLMFQMSALTTLTIPPSVTAIYTGALAYCPILENVYFPYPMPDLKSGFVTNSPKFVPKMSNNATLNINEDNVMLSDDNTTILGYFGFNETVIHLPSELKTIGIKAFINRDYLQEVVVEGVCHIEKIENYAFQGCTHLTKFPSFATIKSIGYNAFDGCQLSSAISFSKDLTLIDQFAFRSNTKIPQVEFSSTDSLIISLNAFESCSQLSSVSFPSSGNITLQDYAFLLCESLRSLTISRSITSIGQSCFMSCGIQSVTFEGDSICNGIIPAFCFKNCSSLTSISIPSNCTILDVECFAMTGITGINIVDNVEVLSRQCFKDCLSLVSINIQSSSRLVTIEPFAFQGCVKLANVNSFISSNYCSDNGAIYNIDRSKIIIYPPAATNKYFAVADRVRNIEPSCFFGCKNLEAILIPDKSVVNIGQSAFQGCTSLKQINIPLSVQKIEPDAFLGCDNITCGVSHDNKTTEYKDMLIQAGLTKSALRSCGVITCLVYGSSHTLSYSVLFPFILM</sequence>
<dbReference type="OrthoDB" id="6363818at2759"/>
<dbReference type="Pfam" id="PF13306">
    <property type="entry name" value="LRR_5"/>
    <property type="match status" value="4"/>
</dbReference>
<dbReference type="PANTHER" id="PTHR45661">
    <property type="entry name" value="SURFACE ANTIGEN"/>
    <property type="match status" value="1"/>
</dbReference>
<dbReference type="PANTHER" id="PTHR45661:SF3">
    <property type="entry name" value="IG-LIKE DOMAIN-CONTAINING PROTEIN"/>
    <property type="match status" value="1"/>
</dbReference>
<dbReference type="RefSeq" id="XP_001316263.1">
    <property type="nucleotide sequence ID" value="XM_001316228.1"/>
</dbReference>
<dbReference type="Proteomes" id="UP000001542">
    <property type="component" value="Unassembled WGS sequence"/>
</dbReference>